<dbReference type="AlphaFoldDB" id="A0A7J8N1A3"/>
<organism evidence="1 2">
    <name type="scientific">Gossypium lobatum</name>
    <dbReference type="NCBI Taxonomy" id="34289"/>
    <lineage>
        <taxon>Eukaryota</taxon>
        <taxon>Viridiplantae</taxon>
        <taxon>Streptophyta</taxon>
        <taxon>Embryophyta</taxon>
        <taxon>Tracheophyta</taxon>
        <taxon>Spermatophyta</taxon>
        <taxon>Magnoliopsida</taxon>
        <taxon>eudicotyledons</taxon>
        <taxon>Gunneridae</taxon>
        <taxon>Pentapetalae</taxon>
        <taxon>rosids</taxon>
        <taxon>malvids</taxon>
        <taxon>Malvales</taxon>
        <taxon>Malvaceae</taxon>
        <taxon>Malvoideae</taxon>
        <taxon>Gossypium</taxon>
    </lineage>
</organism>
<comment type="caution">
    <text evidence="1">The sequence shown here is derived from an EMBL/GenBank/DDBJ whole genome shotgun (WGS) entry which is preliminary data.</text>
</comment>
<dbReference type="Proteomes" id="UP000593572">
    <property type="component" value="Unassembled WGS sequence"/>
</dbReference>
<accession>A0A7J8N1A3</accession>
<name>A0A7J8N1A3_9ROSI</name>
<protein>
    <submittedName>
        <fullName evidence="1">Uncharacterized protein</fullName>
    </submittedName>
</protein>
<dbReference type="EMBL" id="JABEZX010000011">
    <property type="protein sequence ID" value="MBA0570696.1"/>
    <property type="molecule type" value="Genomic_DNA"/>
</dbReference>
<evidence type="ECO:0000313" key="1">
    <source>
        <dbReference type="EMBL" id="MBA0570696.1"/>
    </source>
</evidence>
<proteinExistence type="predicted"/>
<reference evidence="1 2" key="1">
    <citation type="journal article" date="2019" name="Genome Biol. Evol.">
        <title>Insights into the evolution of the New World diploid cottons (Gossypium, subgenus Houzingenia) based on genome sequencing.</title>
        <authorList>
            <person name="Grover C.E."/>
            <person name="Arick M.A. 2nd"/>
            <person name="Thrash A."/>
            <person name="Conover J.L."/>
            <person name="Sanders W.S."/>
            <person name="Peterson D.G."/>
            <person name="Frelichowski J.E."/>
            <person name="Scheffler J.A."/>
            <person name="Scheffler B.E."/>
            <person name="Wendel J.F."/>
        </authorList>
    </citation>
    <scope>NUCLEOTIDE SEQUENCE [LARGE SCALE GENOMIC DNA]</scope>
    <source>
        <strain evidence="1">157</strain>
        <tissue evidence="1">Leaf</tissue>
    </source>
</reference>
<gene>
    <name evidence="1" type="ORF">Golob_004312</name>
</gene>
<keyword evidence="2" id="KW-1185">Reference proteome</keyword>
<sequence length="129" mass="15007">MELESVGIQICLPKPVGGLGMKDSEDWNRASMRKHIKTILVGEGFLWISGLQAYALKGNTLWQLELHWANSRLKGKTSIMLIMKLSWNAFIYMIWRERNKRHFKGLQANESEVLQDIRGTVQTRWGEKY</sequence>
<evidence type="ECO:0000313" key="2">
    <source>
        <dbReference type="Proteomes" id="UP000593572"/>
    </source>
</evidence>